<dbReference type="SUPFAM" id="SSF52047">
    <property type="entry name" value="RNI-like"/>
    <property type="match status" value="1"/>
</dbReference>
<reference evidence="1 2" key="1">
    <citation type="submission" date="2022-09" db="EMBL/GenBank/DDBJ databases">
        <authorList>
            <person name="Palmer J.M."/>
        </authorList>
    </citation>
    <scope>NUCLEOTIDE SEQUENCE [LARGE SCALE GENOMIC DNA]</scope>
    <source>
        <strain evidence="1 2">DSM 7382</strain>
    </source>
</reference>
<protein>
    <submittedName>
        <fullName evidence="1">Uncharacterized protein</fullName>
    </submittedName>
</protein>
<dbReference type="EMBL" id="JASBNA010000026">
    <property type="protein sequence ID" value="KAK7684321.1"/>
    <property type="molecule type" value="Genomic_DNA"/>
</dbReference>
<accession>A0AAW0FU52</accession>
<evidence type="ECO:0000313" key="1">
    <source>
        <dbReference type="EMBL" id="KAK7684321.1"/>
    </source>
</evidence>
<sequence length="286" mass="32950">MVAQNLVYSDWRENYEPDLLSFLLTYRTFIEPALDVLWHTIYDLGPLMHHLPQELVISEEKGVTLKLQSTLLEDIETVYKLARRPSIEDWQRVLFYTKRIKEFHFLTSIFQPCLIHFPPVSFSMALFPTLWDSAATENWNYLCIFMSESVSSIYLFVMDTEGFVCFLSDAVTNMPHLQSLRLTHPDLKFSPSDLQMITLSLPLLRNLTNIDLNFPKPGIPIHHTIVEGLSRLSNLKTLVFTIFHAPFGAVNMDLQYGFASLEELKLLWDDDGCTITAIGAHISLFD</sequence>
<comment type="caution">
    <text evidence="1">The sequence shown here is derived from an EMBL/GenBank/DDBJ whole genome shotgun (WGS) entry which is preliminary data.</text>
</comment>
<proteinExistence type="predicted"/>
<evidence type="ECO:0000313" key="2">
    <source>
        <dbReference type="Proteomes" id="UP001385951"/>
    </source>
</evidence>
<dbReference type="Gene3D" id="3.80.10.10">
    <property type="entry name" value="Ribonuclease Inhibitor"/>
    <property type="match status" value="1"/>
</dbReference>
<dbReference type="Proteomes" id="UP001385951">
    <property type="component" value="Unassembled WGS sequence"/>
</dbReference>
<name>A0AAW0FU52_9APHY</name>
<dbReference type="InterPro" id="IPR032675">
    <property type="entry name" value="LRR_dom_sf"/>
</dbReference>
<dbReference type="AlphaFoldDB" id="A0AAW0FU52"/>
<organism evidence="1 2">
    <name type="scientific">Cerrena zonata</name>
    <dbReference type="NCBI Taxonomy" id="2478898"/>
    <lineage>
        <taxon>Eukaryota</taxon>
        <taxon>Fungi</taxon>
        <taxon>Dikarya</taxon>
        <taxon>Basidiomycota</taxon>
        <taxon>Agaricomycotina</taxon>
        <taxon>Agaricomycetes</taxon>
        <taxon>Polyporales</taxon>
        <taxon>Cerrenaceae</taxon>
        <taxon>Cerrena</taxon>
    </lineage>
</organism>
<gene>
    <name evidence="1" type="ORF">QCA50_012645</name>
</gene>
<keyword evidence="2" id="KW-1185">Reference proteome</keyword>